<dbReference type="GO" id="GO:0019843">
    <property type="term" value="F:rRNA binding"/>
    <property type="evidence" value="ECO:0007669"/>
    <property type="project" value="UniProtKB-UniRule"/>
</dbReference>
<evidence type="ECO:0000256" key="5">
    <source>
        <dbReference type="ARBA" id="ARBA00023274"/>
    </source>
</evidence>
<evidence type="ECO:0000256" key="9">
    <source>
        <dbReference type="RuleBase" id="RU003477"/>
    </source>
</evidence>
<comment type="similarity">
    <text evidence="1 8 9">Belongs to the universal ribosomal protein uL24 family.</text>
</comment>
<dbReference type="Pfam" id="PF17136">
    <property type="entry name" value="ribosomal_L24"/>
    <property type="match status" value="1"/>
</dbReference>
<dbReference type="NCBIfam" id="TIGR01079">
    <property type="entry name" value="rplX_bact"/>
    <property type="match status" value="1"/>
</dbReference>
<feature type="domain" description="KOW" evidence="10">
    <location>
        <begin position="4"/>
        <end position="31"/>
    </location>
</feature>
<dbReference type="AlphaFoldDB" id="D3SQF5"/>
<comment type="function">
    <text evidence="7 8">One of the proteins that surrounds the polypeptide exit tunnel on the outside of the subunit.</text>
</comment>
<keyword evidence="3 8" id="KW-0694">RNA-binding</keyword>
<dbReference type="GO" id="GO:1990904">
    <property type="term" value="C:ribonucleoprotein complex"/>
    <property type="evidence" value="ECO:0007669"/>
    <property type="project" value="UniProtKB-KW"/>
</dbReference>
<dbReference type="OrthoDB" id="9807419at2"/>
<dbReference type="RefSeq" id="WP_012991798.1">
    <property type="nucleotide sequence ID" value="NC_013894.1"/>
</dbReference>
<dbReference type="Gene3D" id="2.30.30.30">
    <property type="match status" value="1"/>
</dbReference>
<evidence type="ECO:0000256" key="2">
    <source>
        <dbReference type="ARBA" id="ARBA00022730"/>
    </source>
</evidence>
<comment type="subunit">
    <text evidence="8">Part of the 50S ribosomal subunit.</text>
</comment>
<dbReference type="InterPro" id="IPR014722">
    <property type="entry name" value="Rib_uL2_dom2"/>
</dbReference>
<dbReference type="eggNOG" id="COG0198">
    <property type="taxonomic scope" value="Bacteria"/>
</dbReference>
<dbReference type="Proteomes" id="UP000002043">
    <property type="component" value="Chromosome"/>
</dbReference>
<evidence type="ECO:0000256" key="8">
    <source>
        <dbReference type="HAMAP-Rule" id="MF_01326"/>
    </source>
</evidence>
<dbReference type="InterPro" id="IPR005824">
    <property type="entry name" value="KOW"/>
</dbReference>
<dbReference type="GO" id="GO:0006412">
    <property type="term" value="P:translation"/>
    <property type="evidence" value="ECO:0007669"/>
    <property type="project" value="UniProtKB-UniRule"/>
</dbReference>
<evidence type="ECO:0000256" key="4">
    <source>
        <dbReference type="ARBA" id="ARBA00022980"/>
    </source>
</evidence>
<dbReference type="KEGG" id="tal:Thal_0759"/>
<keyword evidence="12" id="KW-1185">Reference proteome</keyword>
<dbReference type="GO" id="GO:0005840">
    <property type="term" value="C:ribosome"/>
    <property type="evidence" value="ECO:0007669"/>
    <property type="project" value="UniProtKB-KW"/>
</dbReference>
<dbReference type="HAMAP" id="MF_01326_B">
    <property type="entry name" value="Ribosomal_uL24_B"/>
    <property type="match status" value="1"/>
</dbReference>
<dbReference type="InterPro" id="IPR003256">
    <property type="entry name" value="Ribosomal_uL24"/>
</dbReference>
<protein>
    <recommendedName>
        <fullName evidence="6 8">Large ribosomal subunit protein uL24</fullName>
    </recommendedName>
</protein>
<evidence type="ECO:0000313" key="12">
    <source>
        <dbReference type="Proteomes" id="UP000002043"/>
    </source>
</evidence>
<dbReference type="HOGENOM" id="CLU_093315_2_0_0"/>
<dbReference type="SMART" id="SM00739">
    <property type="entry name" value="KOW"/>
    <property type="match status" value="1"/>
</dbReference>
<evidence type="ECO:0000256" key="6">
    <source>
        <dbReference type="ARBA" id="ARBA00035206"/>
    </source>
</evidence>
<name>D3SQF5_THEAH</name>
<accession>D3SQF5</accession>
<dbReference type="GO" id="GO:0003735">
    <property type="term" value="F:structural constituent of ribosome"/>
    <property type="evidence" value="ECO:0007669"/>
    <property type="project" value="InterPro"/>
</dbReference>
<dbReference type="SUPFAM" id="SSF50104">
    <property type="entry name" value="Translation proteins SH3-like domain"/>
    <property type="match status" value="1"/>
</dbReference>
<gene>
    <name evidence="8" type="primary">rplX</name>
    <name evidence="11" type="ordered locus">Thal_0759</name>
</gene>
<evidence type="ECO:0000256" key="3">
    <source>
        <dbReference type="ARBA" id="ARBA00022884"/>
    </source>
</evidence>
<dbReference type="EMBL" id="CP001931">
    <property type="protein sequence ID" value="ADC89392.1"/>
    <property type="molecule type" value="Genomic_DNA"/>
</dbReference>
<dbReference type="CDD" id="cd06089">
    <property type="entry name" value="KOW_RPL26"/>
    <property type="match status" value="1"/>
</dbReference>
<dbReference type="InterPro" id="IPR005825">
    <property type="entry name" value="Ribosomal_uL24_CS"/>
</dbReference>
<reference evidence="12" key="1">
    <citation type="journal article" date="2010" name="Stand. Genomic Sci.">
        <title>Complete genome sequence of Thermocrinis albus type strain (HI 11/12T).</title>
        <authorList>
            <person name="Wirth R."/>
            <person name="Sikorski J."/>
            <person name="Brambilla E."/>
            <person name="Misra M."/>
            <person name="Lapidus A."/>
            <person name="Copeland A."/>
            <person name="Nolan M."/>
            <person name="Lucas S."/>
            <person name="Chen F."/>
            <person name="Tice H."/>
            <person name="Cheng J.F."/>
            <person name="Han C."/>
            <person name="Detter J.C."/>
            <person name="Tapia R."/>
            <person name="Bruce D."/>
            <person name="Goodwin L."/>
            <person name="Pitluck S."/>
            <person name="Pati A."/>
            <person name="Anderson I."/>
            <person name="Ivanova N."/>
            <person name="Mavromatis K."/>
            <person name="Mikhailova N."/>
            <person name="Chen A."/>
            <person name="Palaniappan K."/>
            <person name="Bilek Y."/>
            <person name="Hader T."/>
            <person name="Land M."/>
            <person name="Hauser L."/>
            <person name="Chang Y.J."/>
            <person name="Jeffries C.D."/>
            <person name="Tindall B.J."/>
            <person name="Rohde M."/>
            <person name="Goker M."/>
            <person name="Bristow J."/>
            <person name="Eisen J.A."/>
            <person name="Markowitz V."/>
            <person name="Hugenholtz P."/>
            <person name="Kyrpides N.C."/>
            <person name="Klenk H.P."/>
        </authorList>
    </citation>
    <scope>NUCLEOTIDE SEQUENCE [LARGE SCALE GENOMIC DNA]</scope>
    <source>
        <strain evidence="12">DSM 14484 / JCM 11386 / HI 11/12</strain>
    </source>
</reference>
<keyword evidence="4 8" id="KW-0689">Ribosomal protein</keyword>
<evidence type="ECO:0000256" key="7">
    <source>
        <dbReference type="ARBA" id="ARBA00058688"/>
    </source>
</evidence>
<dbReference type="InterPro" id="IPR057264">
    <property type="entry name" value="Ribosomal_uL24_C"/>
</dbReference>
<dbReference type="Pfam" id="PF00467">
    <property type="entry name" value="KOW"/>
    <property type="match status" value="1"/>
</dbReference>
<dbReference type="PROSITE" id="PS01108">
    <property type="entry name" value="RIBOSOMAL_L24"/>
    <property type="match status" value="1"/>
</dbReference>
<dbReference type="FunFam" id="2.30.30.30:FF:000004">
    <property type="entry name" value="50S ribosomal protein L24"/>
    <property type="match status" value="1"/>
</dbReference>
<dbReference type="PANTHER" id="PTHR12903">
    <property type="entry name" value="MITOCHONDRIAL RIBOSOMAL PROTEIN L24"/>
    <property type="match status" value="1"/>
</dbReference>
<dbReference type="InterPro" id="IPR041988">
    <property type="entry name" value="Ribosomal_uL24_KOW"/>
</dbReference>
<sequence>MAWKLRKGDTVVVLRGRERGKVGKIIRVLREEGRVIVEGVNLVKKHVKAIPNVREGGIFEVEAPLHISNVMLVCPKCNKPTRVGFRIVQEGGTLRKYRYCKKCNENIDVVREKAVKERVEA</sequence>
<comment type="function">
    <text evidence="8">One of two assembly initiator proteins, it binds directly to the 5'-end of the 23S rRNA, where it nucleates assembly of the 50S subunit.</text>
</comment>
<evidence type="ECO:0000313" key="11">
    <source>
        <dbReference type="EMBL" id="ADC89392.1"/>
    </source>
</evidence>
<evidence type="ECO:0000256" key="1">
    <source>
        <dbReference type="ARBA" id="ARBA00010618"/>
    </source>
</evidence>
<dbReference type="STRING" id="638303.Thal_0759"/>
<evidence type="ECO:0000259" key="10">
    <source>
        <dbReference type="SMART" id="SM00739"/>
    </source>
</evidence>
<proteinExistence type="inferred from homology"/>
<dbReference type="InterPro" id="IPR008991">
    <property type="entry name" value="Translation_prot_SH3-like_sf"/>
</dbReference>
<keyword evidence="2 8" id="KW-0699">rRNA-binding</keyword>
<organism evidence="11 12">
    <name type="scientific">Thermocrinis albus (strain DSM 14484 / JCM 11386 / HI 11/12)</name>
    <dbReference type="NCBI Taxonomy" id="638303"/>
    <lineage>
        <taxon>Bacteria</taxon>
        <taxon>Pseudomonadati</taxon>
        <taxon>Aquificota</taxon>
        <taxon>Aquificia</taxon>
        <taxon>Aquificales</taxon>
        <taxon>Aquificaceae</taxon>
        <taxon>Thermocrinis</taxon>
    </lineage>
</organism>
<keyword evidence="5 8" id="KW-0687">Ribonucleoprotein</keyword>